<protein>
    <submittedName>
        <fullName evidence="1">Uncharacterized protein</fullName>
    </submittedName>
</protein>
<dbReference type="AlphaFoldDB" id="A0A2T5J236"/>
<dbReference type="EMBL" id="QAON01000003">
    <property type="protein sequence ID" value="PTQ90501.1"/>
    <property type="molecule type" value="Genomic_DNA"/>
</dbReference>
<keyword evidence="2" id="KW-1185">Reference proteome</keyword>
<name>A0A2T5J236_9GAMM</name>
<gene>
    <name evidence="1" type="ORF">C8N29_103256</name>
</gene>
<dbReference type="Proteomes" id="UP000244223">
    <property type="component" value="Unassembled WGS sequence"/>
</dbReference>
<dbReference type="OrthoDB" id="9178860at2"/>
<accession>A0A2T5J236</accession>
<organism evidence="1 2">
    <name type="scientific">Agitococcus lubricus</name>
    <dbReference type="NCBI Taxonomy" id="1077255"/>
    <lineage>
        <taxon>Bacteria</taxon>
        <taxon>Pseudomonadati</taxon>
        <taxon>Pseudomonadota</taxon>
        <taxon>Gammaproteobacteria</taxon>
        <taxon>Moraxellales</taxon>
        <taxon>Moraxellaceae</taxon>
        <taxon>Agitococcus</taxon>
    </lineage>
</organism>
<comment type="caution">
    <text evidence="1">The sequence shown here is derived from an EMBL/GenBank/DDBJ whole genome shotgun (WGS) entry which is preliminary data.</text>
</comment>
<sequence>MLPLLTKPRVRIYLHPEQISVAQLRGWPQPTIIDYQVFSPSTHTSKQPTAELLLATLEQALSHLPKGSSIEMILANYYCRFVVVPWHDSLDSQGREQLSKALFNQQYAPEQALDYQFMADNCRFGQTQLVVAIKSSLLTAIEQLAIVKGHAFKLLQPSLVVVWNRFYRQLTGQQTLAIEEYHRLYVIHQDQGHLQQVTVQPSSLPLALEQVVYFNRTASTTDTLSNNCLLRLKPYQLPNDCADPYHAFTLCGVF</sequence>
<dbReference type="RefSeq" id="WP_107864938.1">
    <property type="nucleotide sequence ID" value="NZ_QAON01000003.1"/>
</dbReference>
<reference evidence="1 2" key="1">
    <citation type="submission" date="2018-04" db="EMBL/GenBank/DDBJ databases">
        <title>Genomic Encyclopedia of Archaeal and Bacterial Type Strains, Phase II (KMG-II): from individual species to whole genera.</title>
        <authorList>
            <person name="Goeker M."/>
        </authorList>
    </citation>
    <scope>NUCLEOTIDE SEQUENCE [LARGE SCALE GENOMIC DNA]</scope>
    <source>
        <strain evidence="1 2">DSM 5822</strain>
    </source>
</reference>
<evidence type="ECO:0000313" key="1">
    <source>
        <dbReference type="EMBL" id="PTQ90501.1"/>
    </source>
</evidence>
<evidence type="ECO:0000313" key="2">
    <source>
        <dbReference type="Proteomes" id="UP000244223"/>
    </source>
</evidence>
<proteinExistence type="predicted"/>